<comment type="caution">
    <text evidence="2">The sequence shown here is derived from an EMBL/GenBank/DDBJ whole genome shotgun (WGS) entry which is preliminary data.</text>
</comment>
<dbReference type="Pfam" id="PF25852">
    <property type="entry name" value="DUF6242_C"/>
    <property type="match status" value="1"/>
</dbReference>
<dbReference type="InterPro" id="IPR058667">
    <property type="entry name" value="DUF6242_C"/>
</dbReference>
<dbReference type="AlphaFoldDB" id="A0A644YDI4"/>
<reference evidence="2" key="1">
    <citation type="submission" date="2019-08" db="EMBL/GenBank/DDBJ databases">
        <authorList>
            <person name="Kucharzyk K."/>
            <person name="Murdoch R.W."/>
            <person name="Higgins S."/>
            <person name="Loffler F."/>
        </authorList>
    </citation>
    <scope>NUCLEOTIDE SEQUENCE</scope>
</reference>
<proteinExistence type="predicted"/>
<feature type="domain" description="DUF6242" evidence="1">
    <location>
        <begin position="1"/>
        <end position="299"/>
    </location>
</feature>
<evidence type="ECO:0000313" key="2">
    <source>
        <dbReference type="EMBL" id="MPM25941.1"/>
    </source>
</evidence>
<evidence type="ECO:0000259" key="1">
    <source>
        <dbReference type="Pfam" id="PF25852"/>
    </source>
</evidence>
<gene>
    <name evidence="2" type="ORF">SDC9_72442</name>
</gene>
<dbReference type="InterPro" id="IPR036278">
    <property type="entry name" value="Sialidase_sf"/>
</dbReference>
<organism evidence="2">
    <name type="scientific">bioreactor metagenome</name>
    <dbReference type="NCBI Taxonomy" id="1076179"/>
    <lineage>
        <taxon>unclassified sequences</taxon>
        <taxon>metagenomes</taxon>
        <taxon>ecological metagenomes</taxon>
    </lineage>
</organism>
<dbReference type="SUPFAM" id="SSF50939">
    <property type="entry name" value="Sialidases"/>
    <property type="match status" value="1"/>
</dbReference>
<name>A0A644YDI4_9ZZZZ</name>
<dbReference type="EMBL" id="VSSQ01004613">
    <property type="protein sequence ID" value="MPM25941.1"/>
    <property type="molecule type" value="Genomic_DNA"/>
</dbReference>
<accession>A0A644YDI4</accession>
<protein>
    <recommendedName>
        <fullName evidence="1">DUF6242 domain-containing protein</fullName>
    </recommendedName>
</protein>
<sequence>MNWVKITQNQLINPAEQQKTILHGGKFITYYKSGAMIKASSSLSSDGKNWTPVTVSGLPVTVKTNTILSTTNNSGSTAYALNTDNSIYTSTDGLVWSKVTSDYPVIAIYGKLPSASGEFAILTAVNDAGTLKFALTKDFTTFTVKSALPSDNTLPTVDFSAVSLENPTVFSAKYIILSGGKDKNNIVNNKLWIIQELNGDITHLSEVSSISLQLSRLFLYDNKVYLMTYETGKNKLYYSENYGLNWISGGTNQTLPDNFTGRMHASVITDTNNFIWILGGESGAQVPIVDVWRGRLNKLAE</sequence>